<dbReference type="RefSeq" id="XP_009166639.1">
    <property type="nucleotide sequence ID" value="XM_009168375.1"/>
</dbReference>
<dbReference type="CTD" id="20317991"/>
<keyword evidence="2" id="KW-1185">Reference proteome</keyword>
<dbReference type="AlphaFoldDB" id="A0A075AHB7"/>
<evidence type="ECO:0000313" key="2">
    <source>
        <dbReference type="Proteomes" id="UP000054324"/>
    </source>
</evidence>
<evidence type="ECO:0000313" key="1">
    <source>
        <dbReference type="EMBL" id="KER29604.1"/>
    </source>
</evidence>
<reference evidence="1 2" key="1">
    <citation type="submission" date="2013-11" db="EMBL/GenBank/DDBJ databases">
        <title>Opisthorchis viverrini - life in the bile duct.</title>
        <authorList>
            <person name="Young N.D."/>
            <person name="Nagarajan N."/>
            <person name="Lin S.J."/>
            <person name="Korhonen P.K."/>
            <person name="Jex A.R."/>
            <person name="Hall R.S."/>
            <person name="Safavi-Hemami H."/>
            <person name="Kaewkong W."/>
            <person name="Bertrand D."/>
            <person name="Gao S."/>
            <person name="Seet Q."/>
            <person name="Wongkham S."/>
            <person name="Teh B.T."/>
            <person name="Wongkham C."/>
            <person name="Intapan P.M."/>
            <person name="Maleewong W."/>
            <person name="Yang X."/>
            <person name="Hu M."/>
            <person name="Wang Z."/>
            <person name="Hofmann A."/>
            <person name="Sternberg P.W."/>
            <person name="Tan P."/>
            <person name="Wang J."/>
            <person name="Gasser R.B."/>
        </authorList>
    </citation>
    <scope>NUCLEOTIDE SEQUENCE [LARGE SCALE GENOMIC DNA]</scope>
</reference>
<name>A0A075AHB7_OPIVI</name>
<gene>
    <name evidence="1" type="ORF">T265_03804</name>
</gene>
<dbReference type="EMBL" id="KL596675">
    <property type="protein sequence ID" value="KER29604.1"/>
    <property type="molecule type" value="Genomic_DNA"/>
</dbReference>
<sequence>MSIIPENCAAHKRTRVSTHQQQRLASINAETTAKLSLIDHNSTRLCIHATSELNDLLKPSIFAVEYNERITKTLEPSEHTMGLCLLEIDELASENSRIADLHGAPQKESPSTV</sequence>
<dbReference type="GeneID" id="20317991"/>
<protein>
    <submittedName>
        <fullName evidence="1">Uncharacterized protein</fullName>
    </submittedName>
</protein>
<accession>A0A075AHB7</accession>
<organism evidence="1 2">
    <name type="scientific">Opisthorchis viverrini</name>
    <name type="common">Southeast Asian liver fluke</name>
    <dbReference type="NCBI Taxonomy" id="6198"/>
    <lineage>
        <taxon>Eukaryota</taxon>
        <taxon>Metazoa</taxon>
        <taxon>Spiralia</taxon>
        <taxon>Lophotrochozoa</taxon>
        <taxon>Platyhelminthes</taxon>
        <taxon>Trematoda</taxon>
        <taxon>Digenea</taxon>
        <taxon>Opisthorchiida</taxon>
        <taxon>Opisthorchiata</taxon>
        <taxon>Opisthorchiidae</taxon>
        <taxon>Opisthorchis</taxon>
    </lineage>
</organism>
<dbReference type="Proteomes" id="UP000054324">
    <property type="component" value="Unassembled WGS sequence"/>
</dbReference>
<dbReference type="KEGG" id="ovi:T265_03804"/>
<proteinExistence type="predicted"/>